<dbReference type="PANTHER" id="PTHR47406:SF2">
    <property type="entry name" value="ALPHA GLUCURONIDASE N-TERMINAL DOMAIN-CONTAINING PROTEIN"/>
    <property type="match status" value="1"/>
</dbReference>
<comment type="caution">
    <text evidence="2">The sequence shown here is derived from an EMBL/GenBank/DDBJ whole genome shotgun (WGS) entry which is preliminary data.</text>
</comment>
<accession>A0ABT8KZ94</accession>
<dbReference type="Proteomes" id="UP001172083">
    <property type="component" value="Unassembled WGS sequence"/>
</dbReference>
<dbReference type="RefSeq" id="WP_346756147.1">
    <property type="nucleotide sequence ID" value="NZ_JAUJEB010000001.1"/>
</dbReference>
<dbReference type="PANTHER" id="PTHR47406">
    <property type="entry name" value="COAGULATION FACTOR 5/8 TYPE, C-TERMINAL"/>
    <property type="match status" value="1"/>
</dbReference>
<dbReference type="SUPFAM" id="SSF55545">
    <property type="entry name" value="beta-N-acetylhexosaminidase-like domain"/>
    <property type="match status" value="1"/>
</dbReference>
<evidence type="ECO:0000313" key="3">
    <source>
        <dbReference type="Proteomes" id="UP001172083"/>
    </source>
</evidence>
<organism evidence="2 3">
    <name type="scientific">Agaribacillus aureus</name>
    <dbReference type="NCBI Taxonomy" id="3051825"/>
    <lineage>
        <taxon>Bacteria</taxon>
        <taxon>Pseudomonadati</taxon>
        <taxon>Bacteroidota</taxon>
        <taxon>Cytophagia</taxon>
        <taxon>Cytophagales</taxon>
        <taxon>Splendidivirgaceae</taxon>
        <taxon>Agaribacillus</taxon>
    </lineage>
</organism>
<dbReference type="Gene3D" id="3.30.379.10">
    <property type="entry name" value="Chitobiase/beta-hexosaminidase domain 2-like"/>
    <property type="match status" value="1"/>
</dbReference>
<dbReference type="InterPro" id="IPR029018">
    <property type="entry name" value="Hex-like_dom2"/>
</dbReference>
<keyword evidence="1" id="KW-0378">Hydrolase</keyword>
<name>A0ABT8KZ94_9BACT</name>
<gene>
    <name evidence="2" type="ORF">QQ020_02070</name>
</gene>
<reference evidence="2" key="1">
    <citation type="submission" date="2023-06" db="EMBL/GenBank/DDBJ databases">
        <title>Genomic of Agaribacillus aureum.</title>
        <authorList>
            <person name="Wang G."/>
        </authorList>
    </citation>
    <scope>NUCLEOTIDE SEQUENCE</scope>
    <source>
        <strain evidence="2">BMA12</strain>
    </source>
</reference>
<dbReference type="Pfam" id="PF16126">
    <property type="entry name" value="DUF4838"/>
    <property type="match status" value="1"/>
</dbReference>
<evidence type="ECO:0000256" key="1">
    <source>
        <dbReference type="ARBA" id="ARBA00022801"/>
    </source>
</evidence>
<dbReference type="InterPro" id="IPR032287">
    <property type="entry name" value="DUF4838"/>
</dbReference>
<protein>
    <submittedName>
        <fullName evidence="2">DUF4838 domain-containing protein</fullName>
    </submittedName>
</protein>
<dbReference type="EMBL" id="JAUJEB010000001">
    <property type="protein sequence ID" value="MDN5210807.1"/>
    <property type="molecule type" value="Genomic_DNA"/>
</dbReference>
<proteinExistence type="predicted"/>
<keyword evidence="3" id="KW-1185">Reference proteome</keyword>
<sequence length="758" mass="85945">MTASIYPFSLAICSRSLILYGLVILITACQSPEIILVDGGNTGYQIILPEEADGSEKKAASVLKKYLQEMSGVELAVSSEATAKEGNGIWVGATSRVEGKGLNNEEVLIRVDGEQLIIAGGDTKGTLNAVYTFLENQLGCRFYAPDAEDVPKKQKITIDRDLDYRYTPEITTRTVHSQLYYQNEEFADKRKVTYEAFPGYVPSARVHTFHRFVPKDKYYEAHPEYYALRGDRRVPTQLCLTNEAVFNIVKDTVAALLQQNPDAKVISVSQDDNQQYCQCPSCEAIHDHEESPSGSMITFVNKVAEAFPDVQISTLAYQYTRKAPKHIKPGENVLITLCSIECDRSASIGEKCDEFANDLIAWGKKTGNIRIWDYTTQFTNFLAPFPNIHTLQPNIQLFRDNNAKWIFEQHSHNPSELFELRSYLTAKLLWNPDVSVDSIMNEFMNGYYQEAAPFVSNYIQTVHEEIQKDSTFFLFLYGDPSQAFSSYLKPELLKQYDAWFDEAERMVTDNQEVLQRVRRARLGVDYAILEASRQNTSNDFALVNVDESGQKRVPERLKKRLADFKSTCEAAEITAMNEMRYTTDEYLDFYDKTLTRAQQKNILEDKPVELLTRPKKYAREDPQALTDGALGGANFYANWLGFEGNDMAAVINLEEAVEVTKVSSAFLQVVNHIVFFPKSVSYYGSLNGKDFRLLGKVANESPLKPDSKINDIQYFNSEFNPTKIKYLKVLADNMETAPVWHHGTGLGSWIFVDEIIVE</sequence>
<evidence type="ECO:0000313" key="2">
    <source>
        <dbReference type="EMBL" id="MDN5210807.1"/>
    </source>
</evidence>